<gene>
    <name evidence="2" type="ORF">Cgig2_022940</name>
</gene>
<organism evidence="2 3">
    <name type="scientific">Carnegiea gigantea</name>
    <dbReference type="NCBI Taxonomy" id="171969"/>
    <lineage>
        <taxon>Eukaryota</taxon>
        <taxon>Viridiplantae</taxon>
        <taxon>Streptophyta</taxon>
        <taxon>Embryophyta</taxon>
        <taxon>Tracheophyta</taxon>
        <taxon>Spermatophyta</taxon>
        <taxon>Magnoliopsida</taxon>
        <taxon>eudicotyledons</taxon>
        <taxon>Gunneridae</taxon>
        <taxon>Pentapetalae</taxon>
        <taxon>Caryophyllales</taxon>
        <taxon>Cactineae</taxon>
        <taxon>Cactaceae</taxon>
        <taxon>Cactoideae</taxon>
        <taxon>Echinocereeae</taxon>
        <taxon>Carnegiea</taxon>
    </lineage>
</organism>
<dbReference type="OrthoDB" id="1717299at2759"/>
<dbReference type="Proteomes" id="UP001153076">
    <property type="component" value="Unassembled WGS sequence"/>
</dbReference>
<dbReference type="InterPro" id="IPR026960">
    <property type="entry name" value="RVT-Znf"/>
</dbReference>
<proteinExistence type="predicted"/>
<dbReference type="EMBL" id="JAKOGI010000188">
    <property type="protein sequence ID" value="KAJ8440499.1"/>
    <property type="molecule type" value="Genomic_DNA"/>
</dbReference>
<evidence type="ECO:0000313" key="2">
    <source>
        <dbReference type="EMBL" id="KAJ8440499.1"/>
    </source>
</evidence>
<evidence type="ECO:0000259" key="1">
    <source>
        <dbReference type="Pfam" id="PF13966"/>
    </source>
</evidence>
<protein>
    <recommendedName>
        <fullName evidence="1">Reverse transcriptase zinc-binding domain-containing protein</fullName>
    </recommendedName>
</protein>
<feature type="domain" description="Reverse transcriptase zinc-binding" evidence="1">
    <location>
        <begin position="32"/>
        <end position="122"/>
    </location>
</feature>
<dbReference type="AlphaFoldDB" id="A0A9Q1KCP8"/>
<name>A0A9Q1KCP8_9CARY</name>
<comment type="caution">
    <text evidence="2">The sequence shown here is derived from an EMBL/GenBank/DDBJ whole genome shotgun (WGS) entry which is preliminary data.</text>
</comment>
<accession>A0A9Q1KCP8</accession>
<dbReference type="Pfam" id="PF13966">
    <property type="entry name" value="zf-RVT"/>
    <property type="match status" value="1"/>
</dbReference>
<evidence type="ECO:0000313" key="3">
    <source>
        <dbReference type="Proteomes" id="UP001153076"/>
    </source>
</evidence>
<reference evidence="2" key="1">
    <citation type="submission" date="2022-04" db="EMBL/GenBank/DDBJ databases">
        <title>Carnegiea gigantea Genome sequencing and assembly v2.</title>
        <authorList>
            <person name="Copetti D."/>
            <person name="Sanderson M.J."/>
            <person name="Burquez A."/>
            <person name="Wojciechowski M.F."/>
        </authorList>
    </citation>
    <scope>NUCLEOTIDE SEQUENCE</scope>
    <source>
        <strain evidence="2">SGP5-SGP5p</strain>
        <tissue evidence="2">Aerial part</tissue>
    </source>
</reference>
<keyword evidence="3" id="KW-1185">Reference proteome</keyword>
<sequence length="203" mass="22920">MPCDTEIILSIPLCNAGLLDKFIWHYNNQGTFTVRSAYHMSINDRMSTSDSPSMADNGVWKSVWKCDVPPRIKFLSWRARRGVLPSTLNISKRVQGFAVNYSVCGHSEESDVHACLECPLAGRYGVTAPLMSSLARPDSAHFWDQHMRMAVCCERSSRGRAAGWVETGPRLCGIHGRRSTVMSLWTKKRLQRWLSTQKGIIFN</sequence>